<evidence type="ECO:0000256" key="1">
    <source>
        <dbReference type="ARBA" id="ARBA00004429"/>
    </source>
</evidence>
<evidence type="ECO:0000259" key="10">
    <source>
        <dbReference type="PROSITE" id="PS50928"/>
    </source>
</evidence>
<keyword evidence="12" id="KW-1185">Reference proteome</keyword>
<feature type="domain" description="ABC transmembrane type-1" evidence="10">
    <location>
        <begin position="29"/>
        <end position="216"/>
    </location>
</feature>
<feature type="transmembrane region" description="Helical" evidence="9">
    <location>
        <begin position="198"/>
        <end position="219"/>
    </location>
</feature>
<evidence type="ECO:0000256" key="3">
    <source>
        <dbReference type="ARBA" id="ARBA00022448"/>
    </source>
</evidence>
<comment type="caution">
    <text evidence="11">The sequence shown here is derived from an EMBL/GenBank/DDBJ whole genome shotgun (WGS) entry which is preliminary data.</text>
</comment>
<organism evidence="11 12">
    <name type="scientific">Pseudorhodoferax aquiterrae</name>
    <dbReference type="NCBI Taxonomy" id="747304"/>
    <lineage>
        <taxon>Bacteria</taxon>
        <taxon>Pseudomonadati</taxon>
        <taxon>Pseudomonadota</taxon>
        <taxon>Betaproteobacteria</taxon>
        <taxon>Burkholderiales</taxon>
        <taxon>Comamonadaceae</taxon>
    </lineage>
</organism>
<feature type="transmembrane region" description="Helical" evidence="9">
    <location>
        <begin position="28"/>
        <end position="53"/>
    </location>
</feature>
<keyword evidence="4" id="KW-1003">Cell membrane</keyword>
<proteinExistence type="inferred from homology"/>
<evidence type="ECO:0000313" key="11">
    <source>
        <dbReference type="EMBL" id="GHC96910.1"/>
    </source>
</evidence>
<dbReference type="Gene3D" id="1.10.3720.10">
    <property type="entry name" value="MetI-like"/>
    <property type="match status" value="1"/>
</dbReference>
<accession>A0ABQ3GAA5</accession>
<feature type="transmembrane region" description="Helical" evidence="9">
    <location>
        <begin position="100"/>
        <end position="121"/>
    </location>
</feature>
<evidence type="ECO:0000256" key="8">
    <source>
        <dbReference type="ARBA" id="ARBA00023136"/>
    </source>
</evidence>
<dbReference type="Pfam" id="PF00528">
    <property type="entry name" value="BPD_transp_1"/>
    <property type="match status" value="1"/>
</dbReference>
<dbReference type="InterPro" id="IPR010065">
    <property type="entry name" value="AA_ABC_transptr_permease_3TM"/>
</dbReference>
<evidence type="ECO:0000256" key="9">
    <source>
        <dbReference type="RuleBase" id="RU363032"/>
    </source>
</evidence>
<dbReference type="SUPFAM" id="SSF161098">
    <property type="entry name" value="MetI-like"/>
    <property type="match status" value="1"/>
</dbReference>
<feature type="transmembrane region" description="Helical" evidence="9">
    <location>
        <begin position="65"/>
        <end position="88"/>
    </location>
</feature>
<keyword evidence="7 9" id="KW-1133">Transmembrane helix</keyword>
<dbReference type="CDD" id="cd06261">
    <property type="entry name" value="TM_PBP2"/>
    <property type="match status" value="1"/>
</dbReference>
<reference evidence="12" key="1">
    <citation type="journal article" date="2019" name="Int. J. Syst. Evol. Microbiol.">
        <title>The Global Catalogue of Microorganisms (GCM) 10K type strain sequencing project: providing services to taxonomists for standard genome sequencing and annotation.</title>
        <authorList>
            <consortium name="The Broad Institute Genomics Platform"/>
            <consortium name="The Broad Institute Genome Sequencing Center for Infectious Disease"/>
            <person name="Wu L."/>
            <person name="Ma J."/>
        </authorList>
    </citation>
    <scope>NUCLEOTIDE SEQUENCE [LARGE SCALE GENOMIC DNA]</scope>
    <source>
        <strain evidence="12">KCTC 23314</strain>
    </source>
</reference>
<dbReference type="PANTHER" id="PTHR30614:SF0">
    <property type="entry name" value="L-CYSTINE TRANSPORT SYSTEM PERMEASE PROTEIN TCYL"/>
    <property type="match status" value="1"/>
</dbReference>
<sequence length="227" mass="24194">MNEANAGFLFTFFNPAVAAQYWREIAWGMVVTVGVGAATVVTGVLAGLALALARATGRTWLRIPVVVFSDVTRSLPPLVIIILLYFGLPAVNLPLSSFTSTWLALSLVLAAYATESIWAGLSSLPRGQMEAARSTGLNWWQAMRWVLLPQALRRAVPPLTNRVIATTKNTALGSVVALGEILSTAQASAAVAGNPTPLTVGAFLYLLVFLPIVCVARWLEHRAAHGT</sequence>
<feature type="transmembrane region" description="Helical" evidence="9">
    <location>
        <begin position="171"/>
        <end position="192"/>
    </location>
</feature>
<evidence type="ECO:0000256" key="7">
    <source>
        <dbReference type="ARBA" id="ARBA00022989"/>
    </source>
</evidence>
<evidence type="ECO:0000256" key="5">
    <source>
        <dbReference type="ARBA" id="ARBA00022692"/>
    </source>
</evidence>
<keyword evidence="8 9" id="KW-0472">Membrane</keyword>
<dbReference type="EMBL" id="BMYK01000023">
    <property type="protein sequence ID" value="GHC96910.1"/>
    <property type="molecule type" value="Genomic_DNA"/>
</dbReference>
<evidence type="ECO:0000256" key="4">
    <source>
        <dbReference type="ARBA" id="ARBA00022475"/>
    </source>
</evidence>
<dbReference type="RefSeq" id="WP_189689711.1">
    <property type="nucleotide sequence ID" value="NZ_BMYK01000023.1"/>
</dbReference>
<evidence type="ECO:0000313" key="12">
    <source>
        <dbReference type="Proteomes" id="UP000626210"/>
    </source>
</evidence>
<dbReference type="PANTHER" id="PTHR30614">
    <property type="entry name" value="MEMBRANE COMPONENT OF AMINO ACID ABC TRANSPORTER"/>
    <property type="match status" value="1"/>
</dbReference>
<dbReference type="PROSITE" id="PS50928">
    <property type="entry name" value="ABC_TM1"/>
    <property type="match status" value="1"/>
</dbReference>
<evidence type="ECO:0000256" key="6">
    <source>
        <dbReference type="ARBA" id="ARBA00022970"/>
    </source>
</evidence>
<dbReference type="InterPro" id="IPR035906">
    <property type="entry name" value="MetI-like_sf"/>
</dbReference>
<keyword evidence="6" id="KW-0029">Amino-acid transport</keyword>
<protein>
    <submittedName>
        <fullName evidence="11">Polar amino acid ABC transporter permease</fullName>
    </submittedName>
</protein>
<dbReference type="Proteomes" id="UP000626210">
    <property type="component" value="Unassembled WGS sequence"/>
</dbReference>
<dbReference type="NCBIfam" id="TIGR01726">
    <property type="entry name" value="HEQRo_perm_3TM"/>
    <property type="match status" value="1"/>
</dbReference>
<keyword evidence="5 9" id="KW-0812">Transmembrane</keyword>
<evidence type="ECO:0000256" key="2">
    <source>
        <dbReference type="ARBA" id="ARBA00010072"/>
    </source>
</evidence>
<dbReference type="InterPro" id="IPR000515">
    <property type="entry name" value="MetI-like"/>
</dbReference>
<keyword evidence="3 9" id="KW-0813">Transport</keyword>
<comment type="subcellular location">
    <subcellularLocation>
        <location evidence="1">Cell inner membrane</location>
        <topology evidence="1">Multi-pass membrane protein</topology>
    </subcellularLocation>
    <subcellularLocation>
        <location evidence="9">Cell membrane</location>
        <topology evidence="9">Multi-pass membrane protein</topology>
    </subcellularLocation>
</comment>
<gene>
    <name evidence="11" type="ORF">GCM10007320_51220</name>
</gene>
<name>A0ABQ3GAA5_9BURK</name>
<comment type="similarity">
    <text evidence="2">Belongs to the binding-protein-dependent transport system permease family. HisMQ subfamily.</text>
</comment>
<dbReference type="InterPro" id="IPR043429">
    <property type="entry name" value="ArtM/GltK/GlnP/TcyL/YhdX-like"/>
</dbReference>